<proteinExistence type="predicted"/>
<organism evidence="2 3">
    <name type="scientific">Actinokineospora diospyrosa</name>
    <dbReference type="NCBI Taxonomy" id="103728"/>
    <lineage>
        <taxon>Bacteria</taxon>
        <taxon>Bacillati</taxon>
        <taxon>Actinomycetota</taxon>
        <taxon>Actinomycetes</taxon>
        <taxon>Pseudonocardiales</taxon>
        <taxon>Pseudonocardiaceae</taxon>
        <taxon>Actinokineospora</taxon>
    </lineage>
</organism>
<evidence type="ECO:0000313" key="3">
    <source>
        <dbReference type="Proteomes" id="UP001205185"/>
    </source>
</evidence>
<feature type="transmembrane region" description="Helical" evidence="1">
    <location>
        <begin position="70"/>
        <end position="88"/>
    </location>
</feature>
<feature type="transmembrane region" description="Helical" evidence="1">
    <location>
        <begin position="93"/>
        <end position="111"/>
    </location>
</feature>
<name>A0ABT1IG65_9PSEU</name>
<dbReference type="EMBL" id="JAMTCO010000010">
    <property type="protein sequence ID" value="MCP2271604.1"/>
    <property type="molecule type" value="Genomic_DNA"/>
</dbReference>
<keyword evidence="3" id="KW-1185">Reference proteome</keyword>
<comment type="caution">
    <text evidence="2">The sequence shown here is derived from an EMBL/GenBank/DDBJ whole genome shotgun (WGS) entry which is preliminary data.</text>
</comment>
<reference evidence="2 3" key="1">
    <citation type="submission" date="2022-06" db="EMBL/GenBank/DDBJ databases">
        <title>Genomic Encyclopedia of Archaeal and Bacterial Type Strains, Phase II (KMG-II): from individual species to whole genera.</title>
        <authorList>
            <person name="Goeker M."/>
        </authorList>
    </citation>
    <scope>NUCLEOTIDE SEQUENCE [LARGE SCALE GENOMIC DNA]</scope>
    <source>
        <strain evidence="2 3">DSM 44255</strain>
    </source>
</reference>
<keyword evidence="1" id="KW-1133">Transmembrane helix</keyword>
<gene>
    <name evidence="2" type="ORF">LV75_004118</name>
</gene>
<feature type="transmembrane region" description="Helical" evidence="1">
    <location>
        <begin position="28"/>
        <end position="50"/>
    </location>
</feature>
<keyword evidence="1" id="KW-0812">Transmembrane</keyword>
<keyword evidence="1" id="KW-0472">Membrane</keyword>
<feature type="transmembrane region" description="Helical" evidence="1">
    <location>
        <begin position="139"/>
        <end position="160"/>
    </location>
</feature>
<accession>A0ABT1IG65</accession>
<dbReference type="RefSeq" id="WP_253888556.1">
    <property type="nucleotide sequence ID" value="NZ_BAAAVB010000003.1"/>
</dbReference>
<dbReference type="Proteomes" id="UP001205185">
    <property type="component" value="Unassembled WGS sequence"/>
</dbReference>
<evidence type="ECO:0000256" key="1">
    <source>
        <dbReference type="SAM" id="Phobius"/>
    </source>
</evidence>
<evidence type="ECO:0000313" key="2">
    <source>
        <dbReference type="EMBL" id="MCP2271604.1"/>
    </source>
</evidence>
<sequence length="173" mass="17879">MNYQAQYPQQQGFYPSYQQSAPGSPGTAVFAGLSSLAVAAGIGGASAYFIAEFPGYDNVFDLPAGMQSILIGRLAVAALALIGAVMLFARRRAGAPVVAISAILGAASLPLEPVVSEMLNGIGLSVGDYFQALIAFDNAYSVLLGVGAVAGLLAFLFAVVPSTSRWLRGSRHY</sequence>
<protein>
    <submittedName>
        <fullName evidence="2">Uncharacterized protein</fullName>
    </submittedName>
</protein>